<comment type="caution">
    <text evidence="1">The sequence shown here is derived from an EMBL/GenBank/DDBJ whole genome shotgun (WGS) entry which is preliminary data.</text>
</comment>
<dbReference type="EMBL" id="JANVFT010000123">
    <property type="protein sequence ID" value="KAJ4465714.1"/>
    <property type="molecule type" value="Genomic_DNA"/>
</dbReference>
<evidence type="ECO:0000313" key="1">
    <source>
        <dbReference type="EMBL" id="KAJ4465714.1"/>
    </source>
</evidence>
<proteinExistence type="predicted"/>
<name>A0ABQ8UY78_9AGAR</name>
<evidence type="ECO:0000313" key="2">
    <source>
        <dbReference type="Proteomes" id="UP001150217"/>
    </source>
</evidence>
<reference evidence="1" key="1">
    <citation type="submission" date="2022-08" db="EMBL/GenBank/DDBJ databases">
        <title>A Global Phylogenomic Analysis of the Shiitake Genus Lentinula.</title>
        <authorList>
            <consortium name="DOE Joint Genome Institute"/>
            <person name="Sierra-Patev S."/>
            <person name="Min B."/>
            <person name="Naranjo-Ortiz M."/>
            <person name="Looney B."/>
            <person name="Konkel Z."/>
            <person name="Slot J.C."/>
            <person name="Sakamoto Y."/>
            <person name="Steenwyk J.L."/>
            <person name="Rokas A."/>
            <person name="Carro J."/>
            <person name="Camarero S."/>
            <person name="Ferreira P."/>
            <person name="Molpeceres G."/>
            <person name="Ruiz-Duenas F.J."/>
            <person name="Serrano A."/>
            <person name="Henrissat B."/>
            <person name="Drula E."/>
            <person name="Hughes K.W."/>
            <person name="Mata J.L."/>
            <person name="Ishikawa N.K."/>
            <person name="Vargas-Isla R."/>
            <person name="Ushijima S."/>
            <person name="Smith C.A."/>
            <person name="Ahrendt S."/>
            <person name="Andreopoulos W."/>
            <person name="He G."/>
            <person name="Labutti K."/>
            <person name="Lipzen A."/>
            <person name="Ng V."/>
            <person name="Riley R."/>
            <person name="Sandor L."/>
            <person name="Barry K."/>
            <person name="Martinez A.T."/>
            <person name="Xiao Y."/>
            <person name="Gibbons J.G."/>
            <person name="Terashima K."/>
            <person name="Grigoriev I.V."/>
            <person name="Hibbett D.S."/>
        </authorList>
    </citation>
    <scope>NUCLEOTIDE SEQUENCE</scope>
    <source>
        <strain evidence="1">RHP3577 ss4</strain>
    </source>
</reference>
<organism evidence="1 2">
    <name type="scientific">Lentinula lateritia</name>
    <dbReference type="NCBI Taxonomy" id="40482"/>
    <lineage>
        <taxon>Eukaryota</taxon>
        <taxon>Fungi</taxon>
        <taxon>Dikarya</taxon>
        <taxon>Basidiomycota</taxon>
        <taxon>Agaricomycotina</taxon>
        <taxon>Agaricomycetes</taxon>
        <taxon>Agaricomycetidae</taxon>
        <taxon>Agaricales</taxon>
        <taxon>Marasmiineae</taxon>
        <taxon>Omphalotaceae</taxon>
        <taxon>Lentinula</taxon>
    </lineage>
</organism>
<dbReference type="Proteomes" id="UP001150217">
    <property type="component" value="Unassembled WGS sequence"/>
</dbReference>
<accession>A0ABQ8UY78</accession>
<gene>
    <name evidence="1" type="ORF">C8R41DRAFT_95634</name>
</gene>
<protein>
    <submittedName>
        <fullName evidence="1">Uncharacterized protein</fullName>
    </submittedName>
</protein>
<keyword evidence="2" id="KW-1185">Reference proteome</keyword>
<sequence length="106" mass="11605">MLETYLPDELGILLDLDLTLHGIWVPLVTKMVNAGCTGARKLVVGNHEANLSGGPPKQSSKAQFGVGPSVSEKLPTYANLTDVEFARLLQEETKRLNDQQKADKHH</sequence>